<sequence>MMHQPDSPNRVLTLDHDKEDGTDFDAWNSILDQAAARQAAQRVVIHSTPFHDSWDSGTELDHETRGDWDDNGGFVNAFRAAVGRLTELPNLNTVHLRFSDKCCGLESENNWWMYDQCEMRGRRMETLRTVFGALQKRAASSGNNAIRNLSIDNLQNTPVPELVYSDDFKKVVSTVEELHLSICTEYNEHGPDQDAHKEERRTFEPFLQRDLLPSMANNLTSLTIKFDQEWGSIPGQFDGRGLSFPKLETLVLENFVIGHHDHLDWVLAQKSLKSLSLKTPRIVSHMRLDDTEVEQWRLRTDDWKRWPEGAFGFQGRNEAVFTFSGTWESVFDSIRTGLPNLVDFHVSEHSHHSRQTVNELSPLRYIVFNIGLLPTPWIEADSNGEFEFAEYYSEDEENDQAKSELATLDSAKKYETGDKRALDDLLKAVKERQ</sequence>
<dbReference type="EMBL" id="JANRMS010000021">
    <property type="protein sequence ID" value="KAJ3549502.1"/>
    <property type="molecule type" value="Genomic_DNA"/>
</dbReference>
<proteinExistence type="predicted"/>
<dbReference type="Proteomes" id="UP001148629">
    <property type="component" value="Unassembled WGS sequence"/>
</dbReference>
<evidence type="ECO:0000313" key="2">
    <source>
        <dbReference type="Proteomes" id="UP001148629"/>
    </source>
</evidence>
<protein>
    <submittedName>
        <fullName evidence="1">Uncharacterized protein</fullName>
    </submittedName>
</protein>
<keyword evidence="2" id="KW-1185">Reference proteome</keyword>
<gene>
    <name evidence="1" type="ORF">NM208_g463</name>
</gene>
<name>A0ACC1SZP1_9HYPO</name>
<accession>A0ACC1SZP1</accession>
<reference evidence="1" key="1">
    <citation type="submission" date="2022-08" db="EMBL/GenBank/DDBJ databases">
        <title>Genome Sequence of Fusarium decemcellulare.</title>
        <authorList>
            <person name="Buettner E."/>
        </authorList>
    </citation>
    <scope>NUCLEOTIDE SEQUENCE</scope>
    <source>
        <strain evidence="1">Babe19</strain>
    </source>
</reference>
<evidence type="ECO:0000313" key="1">
    <source>
        <dbReference type="EMBL" id="KAJ3549502.1"/>
    </source>
</evidence>
<comment type="caution">
    <text evidence="1">The sequence shown here is derived from an EMBL/GenBank/DDBJ whole genome shotgun (WGS) entry which is preliminary data.</text>
</comment>
<organism evidence="1 2">
    <name type="scientific">Fusarium decemcellulare</name>
    <dbReference type="NCBI Taxonomy" id="57161"/>
    <lineage>
        <taxon>Eukaryota</taxon>
        <taxon>Fungi</taxon>
        <taxon>Dikarya</taxon>
        <taxon>Ascomycota</taxon>
        <taxon>Pezizomycotina</taxon>
        <taxon>Sordariomycetes</taxon>
        <taxon>Hypocreomycetidae</taxon>
        <taxon>Hypocreales</taxon>
        <taxon>Nectriaceae</taxon>
        <taxon>Fusarium</taxon>
        <taxon>Fusarium decemcellulare species complex</taxon>
    </lineage>
</organism>